<reference evidence="1" key="1">
    <citation type="submission" date="2023-01" db="EMBL/GenBank/DDBJ databases">
        <authorList>
            <person name="Piombo E."/>
        </authorList>
    </citation>
    <scope>NUCLEOTIDE SEQUENCE</scope>
</reference>
<proteinExistence type="predicted"/>
<protein>
    <submittedName>
        <fullName evidence="1">Uncharacterized protein</fullName>
    </submittedName>
</protein>
<dbReference type="PANTHER" id="PTHR41677">
    <property type="entry name" value="YALI0B19030P"/>
    <property type="match status" value="1"/>
</dbReference>
<keyword evidence="2" id="KW-1185">Reference proteome</keyword>
<evidence type="ECO:0000313" key="2">
    <source>
        <dbReference type="Proteomes" id="UP001160390"/>
    </source>
</evidence>
<organism evidence="1 2">
    <name type="scientific">Clonostachys chloroleuca</name>
    <dbReference type="NCBI Taxonomy" id="1926264"/>
    <lineage>
        <taxon>Eukaryota</taxon>
        <taxon>Fungi</taxon>
        <taxon>Dikarya</taxon>
        <taxon>Ascomycota</taxon>
        <taxon>Pezizomycotina</taxon>
        <taxon>Sordariomycetes</taxon>
        <taxon>Hypocreomycetidae</taxon>
        <taxon>Hypocreales</taxon>
        <taxon>Bionectriaceae</taxon>
        <taxon>Clonostachys</taxon>
    </lineage>
</organism>
<sequence>MALIGPLVPGRKRISLPARTLPPLKYLAYNLPSKVWSLRDLGHPDNQGISPFGVSELFRLFSDDAIDEMRTELFTNPKIWTDYYFSSKYAGS</sequence>
<dbReference type="PANTHER" id="PTHR41677:SF1">
    <property type="entry name" value="FE2OG DIOXYGENASE DOMAIN-CONTAINING PROTEIN"/>
    <property type="match status" value="1"/>
</dbReference>
<dbReference type="AlphaFoldDB" id="A0AA35M412"/>
<name>A0AA35M412_9HYPO</name>
<comment type="caution">
    <text evidence="1">The sequence shown here is derived from an EMBL/GenBank/DDBJ whole genome shotgun (WGS) entry which is preliminary data.</text>
</comment>
<dbReference type="Proteomes" id="UP001160390">
    <property type="component" value="Unassembled WGS sequence"/>
</dbReference>
<gene>
    <name evidence="1" type="ORF">CCHLO57077_00001267</name>
</gene>
<evidence type="ECO:0000313" key="1">
    <source>
        <dbReference type="EMBL" id="CAI6089674.1"/>
    </source>
</evidence>
<dbReference type="EMBL" id="CABFNP030001012">
    <property type="protein sequence ID" value="CAI6089674.1"/>
    <property type="molecule type" value="Genomic_DNA"/>
</dbReference>
<accession>A0AA35M412</accession>